<proteinExistence type="predicted"/>
<evidence type="ECO:0000256" key="2">
    <source>
        <dbReference type="ARBA" id="ARBA00012438"/>
    </source>
</evidence>
<dbReference type="EC" id="2.7.13.3" evidence="2"/>
<evidence type="ECO:0000256" key="4">
    <source>
        <dbReference type="ARBA" id="ARBA00022679"/>
    </source>
</evidence>
<evidence type="ECO:0000256" key="1">
    <source>
        <dbReference type="ARBA" id="ARBA00000085"/>
    </source>
</evidence>
<evidence type="ECO:0000313" key="10">
    <source>
        <dbReference type="Proteomes" id="UP000503447"/>
    </source>
</evidence>
<evidence type="ECO:0000256" key="6">
    <source>
        <dbReference type="PROSITE-ProRule" id="PRU00169"/>
    </source>
</evidence>
<keyword evidence="10" id="KW-1185">Reference proteome</keyword>
<feature type="domain" description="Histidine kinase" evidence="7">
    <location>
        <begin position="174"/>
        <end position="394"/>
    </location>
</feature>
<dbReference type="KEGG" id="ftj:FTUN_8157"/>
<keyword evidence="5" id="KW-0418">Kinase</keyword>
<accession>A0A6M5Z426</accession>
<dbReference type="InterPro" id="IPR036097">
    <property type="entry name" value="HisK_dim/P_sf"/>
</dbReference>
<dbReference type="SMART" id="SM00388">
    <property type="entry name" value="HisKA"/>
    <property type="match status" value="1"/>
</dbReference>
<dbReference type="InterPro" id="IPR004358">
    <property type="entry name" value="Sig_transdc_His_kin-like_C"/>
</dbReference>
<reference evidence="10" key="1">
    <citation type="submission" date="2020-05" db="EMBL/GenBank/DDBJ databases">
        <title>Frigoriglobus tundricola gen. nov., sp. nov., a psychrotolerant cellulolytic planctomycete of the family Gemmataceae with two divergent copies of 16S rRNA gene.</title>
        <authorList>
            <person name="Kulichevskaya I.S."/>
            <person name="Ivanova A.A."/>
            <person name="Naumoff D.G."/>
            <person name="Beletsky A.V."/>
            <person name="Rijpstra W.I.C."/>
            <person name="Sinninghe Damste J.S."/>
            <person name="Mardanov A.V."/>
            <person name="Ravin N.V."/>
            <person name="Dedysh S.N."/>
        </authorList>
    </citation>
    <scope>NUCLEOTIDE SEQUENCE [LARGE SCALE GENOMIC DNA]</scope>
    <source>
        <strain evidence="10">PL17</strain>
    </source>
</reference>
<keyword evidence="3 6" id="KW-0597">Phosphoprotein</keyword>
<dbReference type="PRINTS" id="PR00344">
    <property type="entry name" value="BCTRLSENSOR"/>
</dbReference>
<evidence type="ECO:0000256" key="3">
    <source>
        <dbReference type="ARBA" id="ARBA00022553"/>
    </source>
</evidence>
<dbReference type="PANTHER" id="PTHR43547">
    <property type="entry name" value="TWO-COMPONENT HISTIDINE KINASE"/>
    <property type="match status" value="1"/>
</dbReference>
<dbReference type="RefSeq" id="WP_171475257.1">
    <property type="nucleotide sequence ID" value="NZ_CP053452.2"/>
</dbReference>
<evidence type="ECO:0000256" key="5">
    <source>
        <dbReference type="ARBA" id="ARBA00022777"/>
    </source>
</evidence>
<dbReference type="Pfam" id="PF14361">
    <property type="entry name" value="RsbRD_N"/>
    <property type="match status" value="1"/>
</dbReference>
<evidence type="ECO:0000313" key="9">
    <source>
        <dbReference type="EMBL" id="QJX00527.1"/>
    </source>
</evidence>
<dbReference type="InterPro" id="IPR001789">
    <property type="entry name" value="Sig_transdc_resp-reg_receiver"/>
</dbReference>
<keyword evidence="4" id="KW-0808">Transferase</keyword>
<dbReference type="PROSITE" id="PS50110">
    <property type="entry name" value="RESPONSE_REGULATORY"/>
    <property type="match status" value="1"/>
</dbReference>
<organism evidence="9 10">
    <name type="scientific">Frigoriglobus tundricola</name>
    <dbReference type="NCBI Taxonomy" id="2774151"/>
    <lineage>
        <taxon>Bacteria</taxon>
        <taxon>Pseudomonadati</taxon>
        <taxon>Planctomycetota</taxon>
        <taxon>Planctomycetia</taxon>
        <taxon>Gemmatales</taxon>
        <taxon>Gemmataceae</taxon>
        <taxon>Frigoriglobus</taxon>
    </lineage>
</organism>
<dbReference type="InterPro" id="IPR003661">
    <property type="entry name" value="HisK_dim/P_dom"/>
</dbReference>
<dbReference type="InterPro" id="IPR005467">
    <property type="entry name" value="His_kinase_dom"/>
</dbReference>
<dbReference type="Gene3D" id="3.30.565.10">
    <property type="entry name" value="Histidine kinase-like ATPase, C-terminal domain"/>
    <property type="match status" value="1"/>
</dbReference>
<dbReference type="InterPro" id="IPR025751">
    <property type="entry name" value="RsbRD_N_dom"/>
</dbReference>
<dbReference type="InterPro" id="IPR036890">
    <property type="entry name" value="HATPase_C_sf"/>
</dbReference>
<comment type="catalytic activity">
    <reaction evidence="1">
        <text>ATP + protein L-histidine = ADP + protein N-phospho-L-histidine.</text>
        <dbReference type="EC" id="2.7.13.3"/>
    </reaction>
</comment>
<sequence>MSTKPALLRAEPHATLGAVVLRDAGVIVERWARRSVEEQPSARRVHHEALLDHFPTFLWELGRGLADAREEDSFRHCRPADVHGDQRWEAGWSVGEVVRDYQLLRVVLVEHLDEALGRALTTREAQAIGVYIDDAIAASVSAYAACQAAAQRPAEVRQRVPGAARDELLGVMGVLGHELRNPMAPLGNALQILKVAAADPTAVERARALMERQLRVMTRLVDDLMDLPRLGRGKMGLKTERLDLSALVRDAANDRRPAFEAAGIALTVALPAEPLRTTGDAARLSQVFGNLLGNALKFTDRGGAVHVRLSRDDVGKVATFSVKDSGVGIDPSILEQVFEPFVQADRSVERSRGGLGLGLALVKGLVELHGGTVRAASAGAGTGTEVTVELPLIDLDARAPRANAGAAPKGPARRVLVIEDNVDSAESLQMYLELLGHEVAVAHSGTDGVRTAETAVPDVIVCDIGLPGMSGHAVCARLKTRPAFARTLFVALSGHAADGPELDPSGNGFDLYLLKPVDPKQLAEVIAGAGANNQ</sequence>
<dbReference type="SMART" id="SM00387">
    <property type="entry name" value="HATPase_c"/>
    <property type="match status" value="1"/>
</dbReference>
<gene>
    <name evidence="9" type="ORF">FTUN_8157</name>
</gene>
<dbReference type="SUPFAM" id="SSF52172">
    <property type="entry name" value="CheY-like"/>
    <property type="match status" value="1"/>
</dbReference>
<feature type="domain" description="Response regulatory" evidence="8">
    <location>
        <begin position="414"/>
        <end position="530"/>
    </location>
</feature>
<dbReference type="Gene3D" id="3.40.50.2300">
    <property type="match status" value="1"/>
</dbReference>
<dbReference type="InterPro" id="IPR003594">
    <property type="entry name" value="HATPase_dom"/>
</dbReference>
<dbReference type="Pfam" id="PF00512">
    <property type="entry name" value="HisKA"/>
    <property type="match status" value="1"/>
</dbReference>
<dbReference type="SMART" id="SM00448">
    <property type="entry name" value="REC"/>
    <property type="match status" value="1"/>
</dbReference>
<dbReference type="Proteomes" id="UP000503447">
    <property type="component" value="Chromosome"/>
</dbReference>
<dbReference type="AlphaFoldDB" id="A0A6M5Z426"/>
<name>A0A6M5Z426_9BACT</name>
<feature type="modified residue" description="4-aspartylphosphate" evidence="6">
    <location>
        <position position="463"/>
    </location>
</feature>
<dbReference type="CDD" id="cd00082">
    <property type="entry name" value="HisKA"/>
    <property type="match status" value="1"/>
</dbReference>
<dbReference type="Pfam" id="PF00072">
    <property type="entry name" value="Response_reg"/>
    <property type="match status" value="1"/>
</dbReference>
<evidence type="ECO:0000259" key="7">
    <source>
        <dbReference type="PROSITE" id="PS50109"/>
    </source>
</evidence>
<dbReference type="PANTHER" id="PTHR43547:SF2">
    <property type="entry name" value="HYBRID SIGNAL TRANSDUCTION HISTIDINE KINASE C"/>
    <property type="match status" value="1"/>
</dbReference>
<dbReference type="Gene3D" id="1.10.287.130">
    <property type="match status" value="1"/>
</dbReference>
<dbReference type="FunFam" id="3.30.565.10:FF:000006">
    <property type="entry name" value="Sensor histidine kinase WalK"/>
    <property type="match status" value="1"/>
</dbReference>
<dbReference type="GO" id="GO:0000155">
    <property type="term" value="F:phosphorelay sensor kinase activity"/>
    <property type="evidence" value="ECO:0007669"/>
    <property type="project" value="InterPro"/>
</dbReference>
<dbReference type="InterPro" id="IPR011006">
    <property type="entry name" value="CheY-like_superfamily"/>
</dbReference>
<dbReference type="SUPFAM" id="SSF55874">
    <property type="entry name" value="ATPase domain of HSP90 chaperone/DNA topoisomerase II/histidine kinase"/>
    <property type="match status" value="1"/>
</dbReference>
<dbReference type="EMBL" id="CP053452">
    <property type="protein sequence ID" value="QJX00527.1"/>
    <property type="molecule type" value="Genomic_DNA"/>
</dbReference>
<protein>
    <recommendedName>
        <fullName evidence="2">histidine kinase</fullName>
        <ecNumber evidence="2">2.7.13.3</ecNumber>
    </recommendedName>
</protein>
<evidence type="ECO:0000259" key="8">
    <source>
        <dbReference type="PROSITE" id="PS50110"/>
    </source>
</evidence>
<dbReference type="PROSITE" id="PS50109">
    <property type="entry name" value="HIS_KIN"/>
    <property type="match status" value="1"/>
</dbReference>
<dbReference type="SUPFAM" id="SSF47384">
    <property type="entry name" value="Homodimeric domain of signal transducing histidine kinase"/>
    <property type="match status" value="1"/>
</dbReference>
<dbReference type="Pfam" id="PF02518">
    <property type="entry name" value="HATPase_c"/>
    <property type="match status" value="1"/>
</dbReference>